<evidence type="ECO:0000256" key="1">
    <source>
        <dbReference type="SAM" id="MobiDB-lite"/>
    </source>
</evidence>
<feature type="region of interest" description="Disordered" evidence="1">
    <location>
        <begin position="200"/>
        <end position="255"/>
    </location>
</feature>
<evidence type="ECO:0000313" key="3">
    <source>
        <dbReference type="Ensembl" id="ENSEBUP00000019131.1"/>
    </source>
</evidence>
<dbReference type="AlphaFoldDB" id="A0A8C4QQM0"/>
<feature type="domain" description="C2 tensin-type" evidence="2">
    <location>
        <begin position="3"/>
        <end position="129"/>
    </location>
</feature>
<feature type="region of interest" description="Disordered" evidence="1">
    <location>
        <begin position="167"/>
        <end position="186"/>
    </location>
</feature>
<keyword evidence="4" id="KW-1185">Reference proteome</keyword>
<evidence type="ECO:0000259" key="2">
    <source>
        <dbReference type="PROSITE" id="PS51182"/>
    </source>
</evidence>
<feature type="compositionally biased region" description="Polar residues" evidence="1">
    <location>
        <begin position="489"/>
        <end position="507"/>
    </location>
</feature>
<reference evidence="3" key="1">
    <citation type="submission" date="2025-08" db="UniProtKB">
        <authorList>
            <consortium name="Ensembl"/>
        </authorList>
    </citation>
    <scope>IDENTIFICATION</scope>
</reference>
<dbReference type="InterPro" id="IPR014020">
    <property type="entry name" value="Tensin_C2-dom"/>
</dbReference>
<dbReference type="Pfam" id="PF10409">
    <property type="entry name" value="PTEN_C2"/>
    <property type="match status" value="1"/>
</dbReference>
<feature type="region of interest" description="Disordered" evidence="1">
    <location>
        <begin position="628"/>
        <end position="703"/>
    </location>
</feature>
<dbReference type="Gene3D" id="2.60.40.1110">
    <property type="match status" value="1"/>
</dbReference>
<feature type="compositionally biased region" description="Polar residues" evidence="1">
    <location>
        <begin position="457"/>
        <end position="468"/>
    </location>
</feature>
<dbReference type="GeneTree" id="ENSGT00940000155400"/>
<reference evidence="3" key="2">
    <citation type="submission" date="2025-09" db="UniProtKB">
        <authorList>
            <consortium name="Ensembl"/>
        </authorList>
    </citation>
    <scope>IDENTIFICATION</scope>
</reference>
<feature type="region of interest" description="Disordered" evidence="1">
    <location>
        <begin position="452"/>
        <end position="507"/>
    </location>
</feature>
<feature type="compositionally biased region" description="Polar residues" evidence="1">
    <location>
        <begin position="557"/>
        <end position="574"/>
    </location>
</feature>
<dbReference type="PANTHER" id="PTHR45734:SF10">
    <property type="entry name" value="BLISTERY, ISOFORM A"/>
    <property type="match status" value="1"/>
</dbReference>
<sequence>MNNLPLFLHHVIIRGIPSFEGSTACRPFLKIYQGMQPVYTSEVYNVQSESTNRLCVTIKPGLLLKGDILVKCYHKLFRAPTRDVIFRVQFHTGAIQDFPLTFEKKDLDVACLDERFHEHGKVEFRFSAVPKKVPDSEDLQNAAGVTVDYNTSDPLVRWDSYESFSSRRHDVTDGVPHTHGPLDGSVYAKVKKKSSCATVTRNGAAPGGGACGSGQHTRSMSTDSGNSTASTKTDRTERAPPSPYRGGGAGGLRSAGSIHTVPAQVHTSGGDGVDKAMVERETDILDDNTFGSGPSRADGHDEGSYMPNGTFTAKVSPAWSLPERAAIGITGPSIQRSTSAPVPQVHRCPPPPSQPEIEESIAQLNQLMLDLDPSFVPITAELEVPTRQTALASTVEDFRSQGAASAGSEEACSLSFPMPSISPSCSAPTSPQTVAQSISCIEETLNAVPAWSRETNRQSLPSSKNLASRSARLYTASRHSSESADTEMSVRNSPGSSHPGNKLPKQQSFSYVPVSCSDRTVGTSPFLGCNAEIGNPLLLNPKLGLGLTSPQLKRRTPSSTSQSFPVSQTTSSPAQPLPTPSLATGFASDPSDPFELTRVGAGAEECSVDGIVAQRVSEYNAMLQVMSESSSSSPQIQRIRSHSVPGHRGFSRDPTAVSTSLRYRSASVDRCGDNRSDSYGRNAVDPRNLSHLPSVPRHSHQSQQIMMPQKQEADMSMWPNISSGHVVENVERSISSPDGGFRSIIGITSPNTPAFPLSSLTPYSSPNLRNYSNILQSSPTDDYTSVSQPFCTQAQLGTSPASPPSPLSATSFTLVPERSQMASGHSSMSPDHQMGNPLPISSFGASGLMAGHMPSSTGSDSFSGPSAAAIGGQCGAGFLPQPPQGPEASLGAPLAERYQDSQWMNRHLTSIVGAPSLSPLAQRRVAQNGNGVSVSSLASVRDMHTKPYLPTSTPVHVQMAEHHHGESTPAFNRGDGRGSPVINEGFITSCGSVGEVRFTQASYSMTLSNGHISSPFVNPISIFSSTFANQGSVSSLSGDMCPETHDNAKFVQDTSKYWYKPDMSRDQGLCSCQYFIMKKKTQNT</sequence>
<dbReference type="Proteomes" id="UP000694388">
    <property type="component" value="Unplaced"/>
</dbReference>
<dbReference type="GO" id="GO:0005925">
    <property type="term" value="C:focal adhesion"/>
    <property type="evidence" value="ECO:0007669"/>
    <property type="project" value="TreeGrafter"/>
</dbReference>
<dbReference type="InterPro" id="IPR035892">
    <property type="entry name" value="C2_domain_sf"/>
</dbReference>
<dbReference type="InterPro" id="IPR051484">
    <property type="entry name" value="Tensin_PTEN_phosphatase"/>
</dbReference>
<dbReference type="PROSITE" id="PS51182">
    <property type="entry name" value="C2_TENSIN"/>
    <property type="match status" value="1"/>
</dbReference>
<dbReference type="OMA" id="SHKQHEV"/>
<dbReference type="PANTHER" id="PTHR45734">
    <property type="entry name" value="TENSIN"/>
    <property type="match status" value="1"/>
</dbReference>
<name>A0A8C4QQM0_EPTBU</name>
<proteinExistence type="predicted"/>
<feature type="compositionally biased region" description="Low complexity" evidence="1">
    <location>
        <begin position="628"/>
        <end position="638"/>
    </location>
</feature>
<feature type="region of interest" description="Disordered" evidence="1">
    <location>
        <begin position="335"/>
        <end position="356"/>
    </location>
</feature>
<accession>A0A8C4QQM0</accession>
<feature type="region of interest" description="Disordered" evidence="1">
    <location>
        <begin position="548"/>
        <end position="593"/>
    </location>
</feature>
<dbReference type="Ensembl" id="ENSEBUT00000019707.1">
    <property type="protein sequence ID" value="ENSEBUP00000019131.1"/>
    <property type="gene ID" value="ENSEBUG00000011916.1"/>
</dbReference>
<organism evidence="3 4">
    <name type="scientific">Eptatretus burgeri</name>
    <name type="common">Inshore hagfish</name>
    <dbReference type="NCBI Taxonomy" id="7764"/>
    <lineage>
        <taxon>Eukaryota</taxon>
        <taxon>Metazoa</taxon>
        <taxon>Chordata</taxon>
        <taxon>Craniata</taxon>
        <taxon>Vertebrata</taxon>
        <taxon>Cyclostomata</taxon>
        <taxon>Myxini</taxon>
        <taxon>Myxiniformes</taxon>
        <taxon>Myxinidae</taxon>
        <taxon>Eptatretinae</taxon>
        <taxon>Eptatretus</taxon>
    </lineage>
</organism>
<dbReference type="SMART" id="SM01326">
    <property type="entry name" value="PTEN_C2"/>
    <property type="match status" value="1"/>
</dbReference>
<dbReference type="SUPFAM" id="SSF49562">
    <property type="entry name" value="C2 domain (Calcium/lipid-binding domain, CaLB)"/>
    <property type="match status" value="1"/>
</dbReference>
<evidence type="ECO:0000313" key="4">
    <source>
        <dbReference type="Proteomes" id="UP000694388"/>
    </source>
</evidence>
<feature type="compositionally biased region" description="Polar residues" evidence="1">
    <location>
        <begin position="215"/>
        <end position="231"/>
    </location>
</feature>
<protein>
    <recommendedName>
        <fullName evidence="2">C2 tensin-type domain-containing protein</fullName>
    </recommendedName>
</protein>